<dbReference type="RefSeq" id="WP_386763890.1">
    <property type="nucleotide sequence ID" value="NZ_JBHSTI010000002.1"/>
</dbReference>
<keyword evidence="2 3" id="KW-0378">Hydrolase</keyword>
<dbReference type="SUPFAM" id="SSF52972">
    <property type="entry name" value="ITPase-like"/>
    <property type="match status" value="1"/>
</dbReference>
<name>A0ABW1SZ51_9ACTN</name>
<gene>
    <name evidence="4" type="ORF">ACFQGU_03135</name>
</gene>
<comment type="cofactor">
    <cofactor evidence="1 3">
        <name>a divalent metal cation</name>
        <dbReference type="ChEBI" id="CHEBI:60240"/>
    </cofactor>
</comment>
<keyword evidence="5" id="KW-1185">Reference proteome</keyword>
<dbReference type="GO" id="GO:0016787">
    <property type="term" value="F:hydrolase activity"/>
    <property type="evidence" value="ECO:0007669"/>
    <property type="project" value="UniProtKB-KW"/>
</dbReference>
<comment type="subcellular location">
    <subcellularLocation>
        <location evidence="3">Cytoplasm</location>
    </subcellularLocation>
</comment>
<dbReference type="CDD" id="cd00555">
    <property type="entry name" value="Maf"/>
    <property type="match status" value="1"/>
</dbReference>
<comment type="caution">
    <text evidence="3">Lacks conserved residue(s) required for the propagation of feature annotation.</text>
</comment>
<comment type="similarity">
    <text evidence="3">Belongs to the Maf family.</text>
</comment>
<dbReference type="HAMAP" id="MF_00528">
    <property type="entry name" value="Maf"/>
    <property type="match status" value="1"/>
</dbReference>
<dbReference type="PANTHER" id="PTHR43213:SF5">
    <property type="entry name" value="BIFUNCTIONAL DTTP_UTP PYROPHOSPHATASE_METHYLTRANSFERASE PROTEIN-RELATED"/>
    <property type="match status" value="1"/>
</dbReference>
<dbReference type="PANTHER" id="PTHR43213">
    <property type="entry name" value="BIFUNCTIONAL DTTP/UTP PYROPHOSPHATASE/METHYLTRANSFERASE PROTEIN-RELATED"/>
    <property type="match status" value="1"/>
</dbReference>
<proteinExistence type="inferred from homology"/>
<sequence>MTPHRPLVLASASPARLALLRGAGIEPTVRVSGVDEPAIEAALAAEGRSSPADVCEALAIAKGKAVLADVRAELPAAVLVACDSVLDLDGVALGKPADAAEAAARWRAMRGRTGVLRTGHYVVRLDRLGERPATGPVATSHVVSTTVRFADLDDATIEAYVGTGEPLRVAGAFTIDGIGGPFVEELEGDHTNVVGLSLPFVRSAVESLDIRWTDLWNRT</sequence>
<evidence type="ECO:0000313" key="4">
    <source>
        <dbReference type="EMBL" id="MFC6236857.1"/>
    </source>
</evidence>
<keyword evidence="3" id="KW-0963">Cytoplasm</keyword>
<evidence type="ECO:0000256" key="1">
    <source>
        <dbReference type="ARBA" id="ARBA00001968"/>
    </source>
</evidence>
<accession>A0ABW1SZ51</accession>
<comment type="catalytic activity">
    <reaction evidence="3">
        <text>a ribonucleoside 5'-triphosphate + H2O = a ribonucleoside 5'-phosphate + diphosphate + H(+)</text>
        <dbReference type="Rhea" id="RHEA:23996"/>
        <dbReference type="ChEBI" id="CHEBI:15377"/>
        <dbReference type="ChEBI" id="CHEBI:15378"/>
        <dbReference type="ChEBI" id="CHEBI:33019"/>
        <dbReference type="ChEBI" id="CHEBI:58043"/>
        <dbReference type="ChEBI" id="CHEBI:61557"/>
        <dbReference type="EC" id="3.6.1.9"/>
    </reaction>
</comment>
<organism evidence="4 5">
    <name type="scientific">Longivirga aurantiaca</name>
    <dbReference type="NCBI Taxonomy" id="1837743"/>
    <lineage>
        <taxon>Bacteria</taxon>
        <taxon>Bacillati</taxon>
        <taxon>Actinomycetota</taxon>
        <taxon>Actinomycetes</taxon>
        <taxon>Sporichthyales</taxon>
        <taxon>Sporichthyaceae</taxon>
        <taxon>Longivirga</taxon>
    </lineage>
</organism>
<dbReference type="Pfam" id="PF02545">
    <property type="entry name" value="Maf"/>
    <property type="match status" value="1"/>
</dbReference>
<dbReference type="PIRSF" id="PIRSF006305">
    <property type="entry name" value="Maf"/>
    <property type="match status" value="1"/>
</dbReference>
<comment type="caution">
    <text evidence="4">The sequence shown here is derived from an EMBL/GenBank/DDBJ whole genome shotgun (WGS) entry which is preliminary data.</text>
</comment>
<dbReference type="InterPro" id="IPR003697">
    <property type="entry name" value="Maf-like"/>
</dbReference>
<evidence type="ECO:0000313" key="5">
    <source>
        <dbReference type="Proteomes" id="UP001596138"/>
    </source>
</evidence>
<dbReference type="EC" id="3.6.1.9" evidence="3"/>
<evidence type="ECO:0000256" key="3">
    <source>
        <dbReference type="HAMAP-Rule" id="MF_00528"/>
    </source>
</evidence>
<evidence type="ECO:0000256" key="2">
    <source>
        <dbReference type="ARBA" id="ARBA00022801"/>
    </source>
</evidence>
<comment type="function">
    <text evidence="3">Nucleoside triphosphate pyrophosphatase. May have a dual role in cell division arrest and in preventing the incorporation of modified nucleotides into cellular nucleic acids.</text>
</comment>
<comment type="catalytic activity">
    <reaction evidence="3">
        <text>a 2'-deoxyribonucleoside 5'-triphosphate + H2O = a 2'-deoxyribonucleoside 5'-phosphate + diphosphate + H(+)</text>
        <dbReference type="Rhea" id="RHEA:44644"/>
        <dbReference type="ChEBI" id="CHEBI:15377"/>
        <dbReference type="ChEBI" id="CHEBI:15378"/>
        <dbReference type="ChEBI" id="CHEBI:33019"/>
        <dbReference type="ChEBI" id="CHEBI:61560"/>
        <dbReference type="ChEBI" id="CHEBI:65317"/>
        <dbReference type="EC" id="3.6.1.9"/>
    </reaction>
</comment>
<dbReference type="NCBIfam" id="TIGR00172">
    <property type="entry name" value="maf"/>
    <property type="match status" value="1"/>
</dbReference>
<reference evidence="5" key="1">
    <citation type="journal article" date="2019" name="Int. J. Syst. Evol. Microbiol.">
        <title>The Global Catalogue of Microorganisms (GCM) 10K type strain sequencing project: providing services to taxonomists for standard genome sequencing and annotation.</title>
        <authorList>
            <consortium name="The Broad Institute Genomics Platform"/>
            <consortium name="The Broad Institute Genome Sequencing Center for Infectious Disease"/>
            <person name="Wu L."/>
            <person name="Ma J."/>
        </authorList>
    </citation>
    <scope>NUCLEOTIDE SEQUENCE [LARGE SCALE GENOMIC DNA]</scope>
    <source>
        <strain evidence="5">CGMCC 4.7317</strain>
    </source>
</reference>
<dbReference type="InterPro" id="IPR029001">
    <property type="entry name" value="ITPase-like_fam"/>
</dbReference>
<dbReference type="Gene3D" id="3.90.950.10">
    <property type="match status" value="1"/>
</dbReference>
<dbReference type="Proteomes" id="UP001596138">
    <property type="component" value="Unassembled WGS sequence"/>
</dbReference>
<feature type="active site" description="Proton acceptor" evidence="3">
    <location>
        <position position="83"/>
    </location>
</feature>
<protein>
    <recommendedName>
        <fullName evidence="3">Nucleoside triphosphate pyrophosphatase</fullName>
        <ecNumber evidence="3">3.6.1.9</ecNumber>
    </recommendedName>
    <alternativeName>
        <fullName evidence="3">Nucleotide pyrophosphatase</fullName>
        <shortName evidence="3">Nucleotide PPase</shortName>
    </alternativeName>
</protein>
<dbReference type="EMBL" id="JBHSTI010000002">
    <property type="protein sequence ID" value="MFC6236857.1"/>
    <property type="molecule type" value="Genomic_DNA"/>
</dbReference>
<keyword evidence="3" id="KW-0546">Nucleotide metabolism</keyword>